<keyword evidence="1" id="KW-1133">Transmembrane helix</keyword>
<keyword evidence="1" id="KW-0472">Membrane</keyword>
<dbReference type="EMBL" id="CP146612">
    <property type="protein sequence ID" value="WWX25628.1"/>
    <property type="molecule type" value="Genomic_DNA"/>
</dbReference>
<reference evidence="2 3" key="1">
    <citation type="submission" date="2024-03" db="EMBL/GenBank/DDBJ databases">
        <title>A Dehalogenimonas Isolated from Estuarine Sediments Dihaloeliminates Chlorinated Alkanes.</title>
        <authorList>
            <person name="Yang Y."/>
            <person name="Wang H."/>
        </authorList>
    </citation>
    <scope>NUCLEOTIDE SEQUENCE [LARGE SCALE GENOMIC DNA]</scope>
    <source>
        <strain evidence="2 3">W</strain>
    </source>
</reference>
<protein>
    <recommendedName>
        <fullName evidence="4">DUF3784 domain-containing protein</fullName>
    </recommendedName>
</protein>
<accession>A0ABZ2J410</accession>
<dbReference type="Proteomes" id="UP001375370">
    <property type="component" value="Chromosome"/>
</dbReference>
<feature type="transmembrane region" description="Helical" evidence="1">
    <location>
        <begin position="6"/>
        <end position="28"/>
    </location>
</feature>
<evidence type="ECO:0000256" key="1">
    <source>
        <dbReference type="SAM" id="Phobius"/>
    </source>
</evidence>
<evidence type="ECO:0008006" key="4">
    <source>
        <dbReference type="Google" id="ProtNLM"/>
    </source>
</evidence>
<keyword evidence="3" id="KW-1185">Reference proteome</keyword>
<organism evidence="2 3">
    <name type="scientific">Candidatus Dehalogenimonas loeffleri</name>
    <dbReference type="NCBI Taxonomy" id="3127115"/>
    <lineage>
        <taxon>Bacteria</taxon>
        <taxon>Bacillati</taxon>
        <taxon>Chloroflexota</taxon>
        <taxon>Dehalococcoidia</taxon>
        <taxon>Dehalococcoidales</taxon>
        <taxon>Dehalococcoidaceae</taxon>
        <taxon>Dehalogenimonas</taxon>
    </lineage>
</organism>
<evidence type="ECO:0000313" key="3">
    <source>
        <dbReference type="Proteomes" id="UP001375370"/>
    </source>
</evidence>
<sequence length="99" mass="11605">MDTESLLIPIGIIFLISYGSFIIYWYVVKREKFEWVQVDERIEVVINKSARNAFGVTWLTMFIFVDFKTPTATSLLIVVASGLAVLIFSYYWYLFNERS</sequence>
<gene>
    <name evidence="2" type="ORF">V8247_01255</name>
</gene>
<keyword evidence="1" id="KW-0812">Transmembrane</keyword>
<evidence type="ECO:0000313" key="2">
    <source>
        <dbReference type="EMBL" id="WWX25628.1"/>
    </source>
</evidence>
<dbReference type="RefSeq" id="WP_338737973.1">
    <property type="nucleotide sequence ID" value="NZ_CP146612.1"/>
</dbReference>
<feature type="transmembrane region" description="Helical" evidence="1">
    <location>
        <begin position="49"/>
        <end position="67"/>
    </location>
</feature>
<name>A0ABZ2J410_9CHLR</name>
<feature type="transmembrane region" description="Helical" evidence="1">
    <location>
        <begin position="73"/>
        <end position="93"/>
    </location>
</feature>
<proteinExistence type="predicted"/>